<protein>
    <submittedName>
        <fullName evidence="3">Uncharacterized protein</fullName>
    </submittedName>
</protein>
<feature type="region of interest" description="Disordered" evidence="1">
    <location>
        <begin position="66"/>
        <end position="107"/>
    </location>
</feature>
<organism evidence="3 4">
    <name type="scientific">Phyllobacterium pellucidum</name>
    <dbReference type="NCBI Taxonomy" id="2740464"/>
    <lineage>
        <taxon>Bacteria</taxon>
        <taxon>Pseudomonadati</taxon>
        <taxon>Pseudomonadota</taxon>
        <taxon>Alphaproteobacteria</taxon>
        <taxon>Hyphomicrobiales</taxon>
        <taxon>Phyllobacteriaceae</taxon>
        <taxon>Phyllobacterium</taxon>
    </lineage>
</organism>
<feature type="chain" id="PRO_5032779074" evidence="2">
    <location>
        <begin position="29"/>
        <end position="168"/>
    </location>
</feature>
<accession>A0A849VK40</accession>
<dbReference type="Proteomes" id="UP000550508">
    <property type="component" value="Unassembled WGS sequence"/>
</dbReference>
<feature type="compositionally biased region" description="Low complexity" evidence="1">
    <location>
        <begin position="66"/>
        <end position="86"/>
    </location>
</feature>
<evidence type="ECO:0000313" key="3">
    <source>
        <dbReference type="EMBL" id="NTS30141.1"/>
    </source>
</evidence>
<evidence type="ECO:0000313" key="4">
    <source>
        <dbReference type="Proteomes" id="UP000550508"/>
    </source>
</evidence>
<dbReference type="EMBL" id="JABUMX010000001">
    <property type="protein sequence ID" value="NTS30141.1"/>
    <property type="molecule type" value="Genomic_DNA"/>
</dbReference>
<gene>
    <name evidence="3" type="ORF">HQ945_02645</name>
</gene>
<evidence type="ECO:0000256" key="2">
    <source>
        <dbReference type="SAM" id="SignalP"/>
    </source>
</evidence>
<sequence>MIDYRIARKTIALVSVLVPLNYTLPASALSMKECSVKYKAAQAAGQAAGVSWNDFRKANCATDAAKTPAAAAETDAQPSDATAAEEPVAKPKKSPKKTDTTATLNSGKATYPSSVAAKFASETPAKARMHTCLEQYHANKEKGTLGGLRWIQQGGGYYSTCNARLKGN</sequence>
<name>A0A849VK40_9HYPH</name>
<keyword evidence="4" id="KW-1185">Reference proteome</keyword>
<dbReference type="RefSeq" id="WP_113281996.1">
    <property type="nucleotide sequence ID" value="NZ_CP088292.1"/>
</dbReference>
<keyword evidence="2" id="KW-0732">Signal</keyword>
<dbReference type="AlphaFoldDB" id="A0A849VK40"/>
<reference evidence="3 4" key="1">
    <citation type="submission" date="2020-05" db="EMBL/GenBank/DDBJ databases">
        <authorList>
            <person name="Kim M.K."/>
        </authorList>
    </citation>
    <scope>NUCLEOTIDE SEQUENCE [LARGE SCALE GENOMIC DNA]</scope>
    <source>
        <strain evidence="3 4">BT25</strain>
    </source>
</reference>
<proteinExistence type="predicted"/>
<feature type="signal peptide" evidence="2">
    <location>
        <begin position="1"/>
        <end position="28"/>
    </location>
</feature>
<comment type="caution">
    <text evidence="3">The sequence shown here is derived from an EMBL/GenBank/DDBJ whole genome shotgun (WGS) entry which is preliminary data.</text>
</comment>
<evidence type="ECO:0000256" key="1">
    <source>
        <dbReference type="SAM" id="MobiDB-lite"/>
    </source>
</evidence>